<organism evidence="1">
    <name type="scientific">Phytophthora nicotianae</name>
    <name type="common">Potato buckeye rot agent</name>
    <name type="synonym">Phytophthora parasitica</name>
    <dbReference type="NCBI Taxonomy" id="4792"/>
    <lineage>
        <taxon>Eukaryota</taxon>
        <taxon>Sar</taxon>
        <taxon>Stramenopiles</taxon>
        <taxon>Oomycota</taxon>
        <taxon>Peronosporomycetes</taxon>
        <taxon>Peronosporales</taxon>
        <taxon>Peronosporaceae</taxon>
        <taxon>Phytophthora</taxon>
    </lineage>
</organism>
<evidence type="ECO:0000313" key="1">
    <source>
        <dbReference type="EMBL" id="ETK95775.1"/>
    </source>
</evidence>
<dbReference type="Proteomes" id="UP000053236">
    <property type="component" value="Unassembled WGS sequence"/>
</dbReference>
<evidence type="ECO:0000313" key="2">
    <source>
        <dbReference type="EMBL" id="ETM55458.1"/>
    </source>
</evidence>
<reference evidence="2" key="2">
    <citation type="submission" date="2013-11" db="EMBL/GenBank/DDBJ databases">
        <title>The Genome Sequence of Phytophthora parasitica IAC_01/95.</title>
        <authorList>
            <consortium name="The Broad Institute Genomics Platform"/>
            <person name="Russ C."/>
            <person name="Tyler B."/>
            <person name="Panabieres F."/>
            <person name="Shan W."/>
            <person name="Tripathy S."/>
            <person name="Grunwald N."/>
            <person name="Machado M."/>
            <person name="Johnson C.S."/>
            <person name="Arredondo F."/>
            <person name="Hong C."/>
            <person name="Coffey M."/>
            <person name="Young S.K."/>
            <person name="Zeng Q."/>
            <person name="Gargeya S."/>
            <person name="Fitzgerald M."/>
            <person name="Abouelleil A."/>
            <person name="Alvarado L."/>
            <person name="Chapman S.B."/>
            <person name="Gainer-Dewar J."/>
            <person name="Goldberg J."/>
            <person name="Griggs A."/>
            <person name="Gujja S."/>
            <person name="Hansen M."/>
            <person name="Howarth C."/>
            <person name="Imamovic A."/>
            <person name="Ireland A."/>
            <person name="Larimer J."/>
            <person name="McCowan C."/>
            <person name="Murphy C."/>
            <person name="Pearson M."/>
            <person name="Poon T.W."/>
            <person name="Priest M."/>
            <person name="Roberts A."/>
            <person name="Saif S."/>
            <person name="Shea T."/>
            <person name="Sykes S."/>
            <person name="Wortman J."/>
            <person name="Nusbaum C."/>
            <person name="Birren B."/>
        </authorList>
    </citation>
    <scope>NUCLEOTIDE SEQUENCE [LARGE SCALE GENOMIC DNA]</scope>
    <source>
        <strain evidence="2">IAC_01/95</strain>
    </source>
</reference>
<protein>
    <submittedName>
        <fullName evidence="1">Uncharacterized protein</fullName>
    </submittedName>
</protein>
<dbReference type="EMBL" id="KI690702">
    <property type="protein sequence ID" value="ETM55458.1"/>
    <property type="molecule type" value="Genomic_DNA"/>
</dbReference>
<dbReference type="AlphaFoldDB" id="W2HMG5"/>
<accession>W2HMG5</accession>
<dbReference type="VEuPathDB" id="FungiDB:PPTG_14261"/>
<name>W2HMG5_PHYNI</name>
<reference evidence="1" key="1">
    <citation type="submission" date="2013-11" db="EMBL/GenBank/DDBJ databases">
        <title>The Genome Sequence of Phytophthora parasitica CJ02B3.</title>
        <authorList>
            <consortium name="The Broad Institute Genomics Platform"/>
            <person name="Russ C."/>
            <person name="Tyler B."/>
            <person name="Panabieres F."/>
            <person name="Shan W."/>
            <person name="Tripathy S."/>
            <person name="Grunwald N."/>
            <person name="Machado M."/>
            <person name="Johnson C.S."/>
            <person name="Arredondo F."/>
            <person name="Hong C."/>
            <person name="Coffey M."/>
            <person name="Young S.K."/>
            <person name="Zeng Q."/>
            <person name="Gargeya S."/>
            <person name="Fitzgerald M."/>
            <person name="Abouelleil A."/>
            <person name="Alvarado L."/>
            <person name="Chapman S.B."/>
            <person name="Gainer-Dewar J."/>
            <person name="Goldberg J."/>
            <person name="Griggs A."/>
            <person name="Gujja S."/>
            <person name="Hansen M."/>
            <person name="Howarth C."/>
            <person name="Imamovic A."/>
            <person name="Ireland A."/>
            <person name="Larimer J."/>
            <person name="McCowan C."/>
            <person name="Murphy C."/>
            <person name="Pearson M."/>
            <person name="Poon T.W."/>
            <person name="Priest M."/>
            <person name="Roberts A."/>
            <person name="Saif S."/>
            <person name="Shea T."/>
            <person name="Sykes S."/>
            <person name="Wortman J."/>
            <person name="Nusbaum C."/>
            <person name="Birren B."/>
        </authorList>
    </citation>
    <scope>NUCLEOTIDE SEQUENCE [LARGE SCALE GENOMIC DNA]</scope>
    <source>
        <strain evidence="1">CJ02B3</strain>
    </source>
</reference>
<proteinExistence type="predicted"/>
<dbReference type="EMBL" id="KI684204">
    <property type="protein sequence ID" value="ETK95775.1"/>
    <property type="molecule type" value="Genomic_DNA"/>
</dbReference>
<dbReference type="Proteomes" id="UP000054532">
    <property type="component" value="Unassembled WGS sequence"/>
</dbReference>
<feature type="non-terminal residue" evidence="1">
    <location>
        <position position="1"/>
    </location>
</feature>
<sequence length="79" mass="8818">SFGRALRQIINPMSEEERCILGCIPEDIGTRSLRKSSSPYALGQSLGKLKNRYIHFGEVVDQLCGRMTAGLPFKSERFG</sequence>
<gene>
    <name evidence="2" type="ORF">L914_01318</name>
    <name evidence="1" type="ORF">L915_01327</name>
</gene>
<feature type="non-terminal residue" evidence="1">
    <location>
        <position position="79"/>
    </location>
</feature>